<evidence type="ECO:0000259" key="2">
    <source>
        <dbReference type="Pfam" id="PF21740"/>
    </source>
</evidence>
<feature type="domain" description="DUF6866" evidence="1">
    <location>
        <begin position="8"/>
        <end position="159"/>
    </location>
</feature>
<dbReference type="InterPro" id="IPR054640">
    <property type="entry name" value="Sfum_1244-like"/>
</dbReference>
<dbReference type="InterPro" id="IPR049199">
    <property type="entry name" value="DUF6866_N"/>
</dbReference>
<sequence length="347" mass="40423">MKGSLRELCCTVQRNCHISDARHGADYGLCTYLLKMREYYRWENGLDYGAALTNESVGEWLTERERLWDTLSDDDFAPLPFEGESIDPFDVERVNELLDPYGLVYSAGYGSKSKPLFFLGYLERREEPGDATVWVAGRELARDLMAPAAMCQGDHIFIRRESFRRLLWERLENWRWHRPDNAMGRAFTYYDFEDDLERALDEMVEKELDVVLLHEQGEYQAGRVLGEVWNQMLSDLGHSPAELMARALRDHLADCQVTLPSLIEREDRASIHFFVGGITGMRKKLFPSLIAAYERWYKEGDWEPLITTAQAGREHWQRLAMGLLRLYREQPDRARIEIMSLLEANPL</sequence>
<dbReference type="Pfam" id="PF21739">
    <property type="entry name" value="DUF6866_N"/>
    <property type="match status" value="1"/>
</dbReference>
<name>A0A944M7Y4_9GAMM</name>
<comment type="caution">
    <text evidence="3">The sequence shown here is derived from an EMBL/GenBank/DDBJ whole genome shotgun (WGS) entry which is preliminary data.</text>
</comment>
<gene>
    <name evidence="3" type="ORF">KME65_05740</name>
</gene>
<dbReference type="Proteomes" id="UP000770889">
    <property type="component" value="Unassembled WGS sequence"/>
</dbReference>
<proteinExistence type="predicted"/>
<dbReference type="AlphaFoldDB" id="A0A944M7Y4"/>
<protein>
    <submittedName>
        <fullName evidence="3">Uncharacterized protein</fullName>
    </submittedName>
</protein>
<dbReference type="InterPro" id="IPR049200">
    <property type="entry name" value="DUF6866_C"/>
</dbReference>
<evidence type="ECO:0000313" key="3">
    <source>
        <dbReference type="EMBL" id="MBT2988447.1"/>
    </source>
</evidence>
<evidence type="ECO:0000259" key="1">
    <source>
        <dbReference type="Pfam" id="PF21739"/>
    </source>
</evidence>
<accession>A0A944M7Y4</accession>
<dbReference type="NCBIfam" id="NF045620">
    <property type="entry name" value="Sfum_1244_fam"/>
    <property type="match status" value="1"/>
</dbReference>
<dbReference type="EMBL" id="JAHHGM010000004">
    <property type="protein sequence ID" value="MBT2988447.1"/>
    <property type="molecule type" value="Genomic_DNA"/>
</dbReference>
<evidence type="ECO:0000313" key="4">
    <source>
        <dbReference type="Proteomes" id="UP000770889"/>
    </source>
</evidence>
<dbReference type="Pfam" id="PF21740">
    <property type="entry name" value="DUF6866_C"/>
    <property type="match status" value="1"/>
</dbReference>
<reference evidence="3 4" key="1">
    <citation type="submission" date="2021-05" db="EMBL/GenBank/DDBJ databases">
        <title>Genetic and Functional Diversity in Clade A Lucinid endosymbionts from the Bahamas.</title>
        <authorList>
            <person name="Giani N.M."/>
            <person name="Engel A.S."/>
            <person name="Campbell B.J."/>
        </authorList>
    </citation>
    <scope>NUCLEOTIDE SEQUENCE [LARGE SCALE GENOMIC DNA]</scope>
    <source>
        <strain evidence="3">LUC16012Gg_MoonRockCtena</strain>
    </source>
</reference>
<feature type="domain" description="DUF6866" evidence="2">
    <location>
        <begin position="164"/>
        <end position="344"/>
    </location>
</feature>
<organism evidence="3 4">
    <name type="scientific">Candidatus Thiodiazotropha taylori</name>
    <dbReference type="NCBI Taxonomy" id="2792791"/>
    <lineage>
        <taxon>Bacteria</taxon>
        <taxon>Pseudomonadati</taxon>
        <taxon>Pseudomonadota</taxon>
        <taxon>Gammaproteobacteria</taxon>
        <taxon>Chromatiales</taxon>
        <taxon>Sedimenticolaceae</taxon>
        <taxon>Candidatus Thiodiazotropha</taxon>
    </lineage>
</organism>